<feature type="domain" description="Niemann-Pick C1 N-terminal" evidence="3">
    <location>
        <begin position="60"/>
        <end position="313"/>
    </location>
</feature>
<dbReference type="PANTHER" id="PTHR45727">
    <property type="entry name" value="NPC INTRACELLULAR CHOLESTEROL TRANSPORTER 1"/>
    <property type="match status" value="1"/>
</dbReference>
<sequence length="533" mass="57671">MRHPSPSPLPGSVWKPLLLLYLSAFCWASIEAAKVISPSVQGVPIGSGNGTWRTKVHKPGYCAMMSSCGKRSDGDSLNCPANKPALAPEPDLAAALQATCPTLWQSQGGEEGSYCCSADQVADIGSSTQRVVPFVIGCPACYHNFVHLWCVLACSPDQATFTDVVAVQPTAQPANVTAVAEVNYWVDPAFGEAFYNSCKDVKFGAANVPAMAFIGGGATNYQQWFDFLGLVKDKRFPPIGSPFQQNFLPANTTPADMSPLADTKPSPSLAPCGSGALRCSCADCPDGTGCLPPPDDGGKGKADHTCHVGAITCWDFFLIWMWIACQTALAIWFSPPGTVAFMARTVWHWMRRAMRLQVDEAPSMSEEAQAPLLAQTKSDAASFSSWRAPGPAAPAKPHKPTWLERRLRKAFFVLGRFCAIYPLRVIGVATVLLGLSCIGLVWLRIETDPQALWVRPGSRAAQERASYEASFGPFYRIEQLLISTKPQSGDELSQHLSKEHQPPILTPKNIELLFDIHEAIDNLTGVCTIRKVT</sequence>
<proteinExistence type="predicted"/>
<evidence type="ECO:0000313" key="5">
    <source>
        <dbReference type="Proteomes" id="UP000815325"/>
    </source>
</evidence>
<organism evidence="4 5">
    <name type="scientific">Dunaliella salina</name>
    <name type="common">Green alga</name>
    <name type="synonym">Protococcus salinus</name>
    <dbReference type="NCBI Taxonomy" id="3046"/>
    <lineage>
        <taxon>Eukaryota</taxon>
        <taxon>Viridiplantae</taxon>
        <taxon>Chlorophyta</taxon>
        <taxon>core chlorophytes</taxon>
        <taxon>Chlorophyceae</taxon>
        <taxon>CS clade</taxon>
        <taxon>Chlamydomonadales</taxon>
        <taxon>Dunaliellaceae</taxon>
        <taxon>Dunaliella</taxon>
    </lineage>
</organism>
<dbReference type="Proteomes" id="UP000815325">
    <property type="component" value="Unassembled WGS sequence"/>
</dbReference>
<keyword evidence="1" id="KW-0472">Membrane</keyword>
<reference evidence="4" key="1">
    <citation type="submission" date="2017-08" db="EMBL/GenBank/DDBJ databases">
        <authorList>
            <person name="Polle J.E."/>
            <person name="Barry K."/>
            <person name="Cushman J."/>
            <person name="Schmutz J."/>
            <person name="Tran D."/>
            <person name="Hathwaick L.T."/>
            <person name="Yim W.C."/>
            <person name="Jenkins J."/>
            <person name="Mckie-Krisberg Z.M."/>
            <person name="Prochnik S."/>
            <person name="Lindquist E."/>
            <person name="Dockter R.B."/>
            <person name="Adam C."/>
            <person name="Molina H."/>
            <person name="Bunkerborg J."/>
            <person name="Jin E."/>
            <person name="Buchheim M."/>
            <person name="Magnuson J."/>
        </authorList>
    </citation>
    <scope>NUCLEOTIDE SEQUENCE</scope>
    <source>
        <strain evidence="4">CCAP 19/18</strain>
    </source>
</reference>
<evidence type="ECO:0000259" key="3">
    <source>
        <dbReference type="Pfam" id="PF16414"/>
    </source>
</evidence>
<evidence type="ECO:0000313" key="4">
    <source>
        <dbReference type="EMBL" id="KAF5832737.1"/>
    </source>
</evidence>
<keyword evidence="2" id="KW-0732">Signal</keyword>
<feature type="transmembrane region" description="Helical" evidence="1">
    <location>
        <begin position="413"/>
        <end position="443"/>
    </location>
</feature>
<accession>A0ABQ7GDQ0</accession>
<dbReference type="EMBL" id="MU069853">
    <property type="protein sequence ID" value="KAF5832737.1"/>
    <property type="molecule type" value="Genomic_DNA"/>
</dbReference>
<feature type="signal peptide" evidence="2">
    <location>
        <begin position="1"/>
        <end position="32"/>
    </location>
</feature>
<comment type="caution">
    <text evidence="4">The sequence shown here is derived from an EMBL/GenBank/DDBJ whole genome shotgun (WGS) entry which is preliminary data.</text>
</comment>
<protein>
    <recommendedName>
        <fullName evidence="3">Niemann-Pick C1 N-terminal domain-containing protein</fullName>
    </recommendedName>
</protein>
<keyword evidence="5" id="KW-1185">Reference proteome</keyword>
<feature type="chain" id="PRO_5046182791" description="Niemann-Pick C1 N-terminal domain-containing protein" evidence="2">
    <location>
        <begin position="33"/>
        <end position="533"/>
    </location>
</feature>
<evidence type="ECO:0000256" key="1">
    <source>
        <dbReference type="SAM" id="Phobius"/>
    </source>
</evidence>
<feature type="transmembrane region" description="Helical" evidence="1">
    <location>
        <begin position="319"/>
        <end position="347"/>
    </location>
</feature>
<keyword evidence="1" id="KW-1133">Transmembrane helix</keyword>
<name>A0ABQ7GDQ0_DUNSA</name>
<evidence type="ECO:0000256" key="2">
    <source>
        <dbReference type="SAM" id="SignalP"/>
    </source>
</evidence>
<dbReference type="Pfam" id="PF16414">
    <property type="entry name" value="NPC1_N"/>
    <property type="match status" value="1"/>
</dbReference>
<gene>
    <name evidence="4" type="ORF">DUNSADRAFT_11287</name>
</gene>
<dbReference type="InterPro" id="IPR032190">
    <property type="entry name" value="NPC1_N"/>
</dbReference>
<dbReference type="PANTHER" id="PTHR45727:SF2">
    <property type="entry name" value="NPC INTRACELLULAR CHOLESTEROL TRANSPORTER 1"/>
    <property type="match status" value="1"/>
</dbReference>
<keyword evidence="1" id="KW-0812">Transmembrane</keyword>